<name>A0ACC1BZX7_9ROSI</name>
<dbReference type="EMBL" id="CM047898">
    <property type="protein sequence ID" value="KAJ0105368.1"/>
    <property type="molecule type" value="Genomic_DNA"/>
</dbReference>
<organism evidence="1 2">
    <name type="scientific">Pistacia atlantica</name>
    <dbReference type="NCBI Taxonomy" id="434234"/>
    <lineage>
        <taxon>Eukaryota</taxon>
        <taxon>Viridiplantae</taxon>
        <taxon>Streptophyta</taxon>
        <taxon>Embryophyta</taxon>
        <taxon>Tracheophyta</taxon>
        <taxon>Spermatophyta</taxon>
        <taxon>Magnoliopsida</taxon>
        <taxon>eudicotyledons</taxon>
        <taxon>Gunneridae</taxon>
        <taxon>Pentapetalae</taxon>
        <taxon>rosids</taxon>
        <taxon>malvids</taxon>
        <taxon>Sapindales</taxon>
        <taxon>Anacardiaceae</taxon>
        <taxon>Pistacia</taxon>
    </lineage>
</organism>
<evidence type="ECO:0000313" key="1">
    <source>
        <dbReference type="EMBL" id="KAJ0105368.1"/>
    </source>
</evidence>
<protein>
    <submittedName>
        <fullName evidence="1">Uncharacterized protein</fullName>
    </submittedName>
</protein>
<accession>A0ACC1BZX7</accession>
<keyword evidence="2" id="KW-1185">Reference proteome</keyword>
<proteinExistence type="predicted"/>
<evidence type="ECO:0000313" key="2">
    <source>
        <dbReference type="Proteomes" id="UP001164250"/>
    </source>
</evidence>
<sequence>MFWSLLIKYHLWLLPYTQLQAGERSISPRK</sequence>
<comment type="caution">
    <text evidence="1">The sequence shown here is derived from an EMBL/GenBank/DDBJ whole genome shotgun (WGS) entry which is preliminary data.</text>
</comment>
<gene>
    <name evidence="1" type="ORF">Patl1_19499</name>
</gene>
<reference evidence="2" key="1">
    <citation type="journal article" date="2023" name="G3 (Bethesda)">
        <title>Genome assembly and association tests identify interacting loci associated with vigor, precocity, and sex in interspecific pistachio rootstocks.</title>
        <authorList>
            <person name="Palmer W."/>
            <person name="Jacygrad E."/>
            <person name="Sagayaradj S."/>
            <person name="Cavanaugh K."/>
            <person name="Han R."/>
            <person name="Bertier L."/>
            <person name="Beede B."/>
            <person name="Kafkas S."/>
            <person name="Golino D."/>
            <person name="Preece J."/>
            <person name="Michelmore R."/>
        </authorList>
    </citation>
    <scope>NUCLEOTIDE SEQUENCE [LARGE SCALE GENOMIC DNA]</scope>
</reference>
<dbReference type="Proteomes" id="UP001164250">
    <property type="component" value="Chromosome 2"/>
</dbReference>